<dbReference type="InParanoid" id="A0A316V8D9"/>
<dbReference type="STRING" id="1280837.A0A316V8D9"/>
<evidence type="ECO:0000313" key="3">
    <source>
        <dbReference type="Proteomes" id="UP000245771"/>
    </source>
</evidence>
<sequence length="378" mass="41012">MAQQGTHDGVTEDEAALYDRQIRLWGLEAQGKIRTSHILVINLDGLTTEAIKNWVLAGIQRLTLIDFRPHTQWNDLSAGFFWREEDVGESIDRLTPAAARIQALNPLVKIEVLPSSSLKDLLDPSSSSLADLKPSVMVIGIPSGPQSLSAQWNKDSLITLNDRSRQLGIPFYISGSQGFNGFIFSDLGDSHQYVIEKPEVNAPLPASTVEGAALAVPSSSKRLEKVKQEFVPLRKALDKTWKGLPRAQLRRQKPSLGYLGVLALWELSGDGKIPSTEELASTCKSLIEERGLDLKTLLVSEEDFTAFIDALSISLSQPGEFSPTCAMVGGVLSQDVLNAIGGREAPLVNWFQLEGLTGSGQIHALSTPPSSIIPPTAI</sequence>
<keyword evidence="3" id="KW-1185">Reference proteome</keyword>
<dbReference type="FunCoup" id="A0A316V8D9">
    <property type="interactions" value="807"/>
</dbReference>
<evidence type="ECO:0000313" key="2">
    <source>
        <dbReference type="EMBL" id="PWN33750.1"/>
    </source>
</evidence>
<dbReference type="GeneID" id="37019138"/>
<proteinExistence type="predicted"/>
<dbReference type="InterPro" id="IPR045886">
    <property type="entry name" value="ThiF/MoeB/HesA"/>
</dbReference>
<dbReference type="GO" id="GO:0031510">
    <property type="term" value="C:SUMO activating enzyme complex"/>
    <property type="evidence" value="ECO:0007669"/>
    <property type="project" value="TreeGrafter"/>
</dbReference>
<dbReference type="EMBL" id="KZ819604">
    <property type="protein sequence ID" value="PWN33750.1"/>
    <property type="molecule type" value="Genomic_DNA"/>
</dbReference>
<name>A0A316V8D9_9BASI</name>
<dbReference type="GO" id="GO:0019948">
    <property type="term" value="F:SUMO activating enzyme activity"/>
    <property type="evidence" value="ECO:0007669"/>
    <property type="project" value="TreeGrafter"/>
</dbReference>
<dbReference type="Gene3D" id="3.40.50.720">
    <property type="entry name" value="NAD(P)-binding Rossmann-like Domain"/>
    <property type="match status" value="1"/>
</dbReference>
<dbReference type="OrthoDB" id="1708823at2759"/>
<gene>
    <name evidence="2" type="ORF">FA14DRAFT_147729</name>
</gene>
<dbReference type="Proteomes" id="UP000245771">
    <property type="component" value="Unassembled WGS sequence"/>
</dbReference>
<dbReference type="PANTHER" id="PTHR10953:SF162">
    <property type="entry name" value="SUMO-ACTIVATING ENZYME SUBUNIT 1"/>
    <property type="match status" value="1"/>
</dbReference>
<dbReference type="Pfam" id="PF00899">
    <property type="entry name" value="ThiF"/>
    <property type="match status" value="1"/>
</dbReference>
<protein>
    <recommendedName>
        <fullName evidence="1">THIF-type NAD/FAD binding fold domain-containing protein</fullName>
    </recommendedName>
</protein>
<accession>A0A316V8D9</accession>
<dbReference type="RefSeq" id="XP_025354052.1">
    <property type="nucleotide sequence ID" value="XM_025497357.1"/>
</dbReference>
<dbReference type="GO" id="GO:0005737">
    <property type="term" value="C:cytoplasm"/>
    <property type="evidence" value="ECO:0007669"/>
    <property type="project" value="TreeGrafter"/>
</dbReference>
<feature type="domain" description="THIF-type NAD/FAD binding fold" evidence="1">
    <location>
        <begin position="18"/>
        <end position="363"/>
    </location>
</feature>
<evidence type="ECO:0000259" key="1">
    <source>
        <dbReference type="Pfam" id="PF00899"/>
    </source>
</evidence>
<dbReference type="GO" id="GO:0016925">
    <property type="term" value="P:protein sumoylation"/>
    <property type="evidence" value="ECO:0007669"/>
    <property type="project" value="TreeGrafter"/>
</dbReference>
<organism evidence="2 3">
    <name type="scientific">Meira miltonrushii</name>
    <dbReference type="NCBI Taxonomy" id="1280837"/>
    <lineage>
        <taxon>Eukaryota</taxon>
        <taxon>Fungi</taxon>
        <taxon>Dikarya</taxon>
        <taxon>Basidiomycota</taxon>
        <taxon>Ustilaginomycotina</taxon>
        <taxon>Exobasidiomycetes</taxon>
        <taxon>Exobasidiales</taxon>
        <taxon>Brachybasidiaceae</taxon>
        <taxon>Meira</taxon>
    </lineage>
</organism>
<reference evidence="2 3" key="1">
    <citation type="journal article" date="2018" name="Mol. Biol. Evol.">
        <title>Broad Genomic Sampling Reveals a Smut Pathogenic Ancestry of the Fungal Clade Ustilaginomycotina.</title>
        <authorList>
            <person name="Kijpornyongpan T."/>
            <person name="Mondo S.J."/>
            <person name="Barry K."/>
            <person name="Sandor L."/>
            <person name="Lee J."/>
            <person name="Lipzen A."/>
            <person name="Pangilinan J."/>
            <person name="LaButti K."/>
            <person name="Hainaut M."/>
            <person name="Henrissat B."/>
            <person name="Grigoriev I.V."/>
            <person name="Spatafora J.W."/>
            <person name="Aime M.C."/>
        </authorList>
    </citation>
    <scope>NUCLEOTIDE SEQUENCE [LARGE SCALE GENOMIC DNA]</scope>
    <source>
        <strain evidence="2 3">MCA 3882</strain>
    </source>
</reference>
<dbReference type="SUPFAM" id="SSF69572">
    <property type="entry name" value="Activating enzymes of the ubiquitin-like proteins"/>
    <property type="match status" value="1"/>
</dbReference>
<dbReference type="InterPro" id="IPR035985">
    <property type="entry name" value="Ubiquitin-activating_enz"/>
</dbReference>
<dbReference type="InterPro" id="IPR000594">
    <property type="entry name" value="ThiF_NAD_FAD-bd"/>
</dbReference>
<dbReference type="PANTHER" id="PTHR10953">
    <property type="entry name" value="UBIQUITIN-ACTIVATING ENZYME E1"/>
    <property type="match status" value="1"/>
</dbReference>
<dbReference type="AlphaFoldDB" id="A0A316V8D9"/>